<dbReference type="GO" id="GO:0005886">
    <property type="term" value="C:plasma membrane"/>
    <property type="evidence" value="ECO:0007669"/>
    <property type="project" value="InterPro"/>
</dbReference>
<dbReference type="InterPro" id="IPR011865">
    <property type="entry name" value="CysT_permease"/>
</dbReference>
<evidence type="ECO:0000256" key="6">
    <source>
        <dbReference type="ARBA" id="ARBA00023032"/>
    </source>
</evidence>
<dbReference type="AlphaFoldDB" id="A0A6L7ES95"/>
<dbReference type="InterPro" id="IPR000515">
    <property type="entry name" value="MetI-like"/>
</dbReference>
<feature type="transmembrane region" description="Helical" evidence="9">
    <location>
        <begin position="157"/>
        <end position="175"/>
    </location>
</feature>
<comment type="similarity">
    <text evidence="9">Belongs to the binding-protein-dependent transport system permease family. CysTW subfamily.</text>
</comment>
<dbReference type="InterPro" id="IPR035906">
    <property type="entry name" value="MetI-like_sf"/>
</dbReference>
<dbReference type="InterPro" id="IPR005667">
    <property type="entry name" value="Sulph_transpt2"/>
</dbReference>
<feature type="domain" description="ABC transmembrane type-1" evidence="11">
    <location>
        <begin position="86"/>
        <end position="282"/>
    </location>
</feature>
<feature type="transmembrane region" description="Helical" evidence="9">
    <location>
        <begin position="34"/>
        <end position="63"/>
    </location>
</feature>
<dbReference type="GO" id="GO:0015419">
    <property type="term" value="F:ABC-type sulfate transporter activity"/>
    <property type="evidence" value="ECO:0007669"/>
    <property type="project" value="UniProtKB-UniRule"/>
</dbReference>
<comment type="function">
    <text evidence="9">Part of the ABC transporter complex (TC 3.A.1.6.1) involved in sulfate/thiosulfate import.</text>
</comment>
<dbReference type="NCBIfam" id="TIGR00969">
    <property type="entry name" value="3a0106s02"/>
    <property type="match status" value="1"/>
</dbReference>
<dbReference type="PROSITE" id="PS50928">
    <property type="entry name" value="ABC_TM1"/>
    <property type="match status" value="1"/>
</dbReference>
<feature type="transmembrane region" description="Helical" evidence="9">
    <location>
        <begin position="124"/>
        <end position="145"/>
    </location>
</feature>
<evidence type="ECO:0000256" key="7">
    <source>
        <dbReference type="ARBA" id="ARBA00023136"/>
    </source>
</evidence>
<feature type="transmembrane region" description="Helical" evidence="9">
    <location>
        <begin position="83"/>
        <end position="112"/>
    </location>
</feature>
<dbReference type="NCBIfam" id="TIGR02139">
    <property type="entry name" value="permease_CysT"/>
    <property type="match status" value="1"/>
</dbReference>
<dbReference type="CDD" id="cd06261">
    <property type="entry name" value="TM_PBP2"/>
    <property type="match status" value="1"/>
</dbReference>
<evidence type="ECO:0000256" key="4">
    <source>
        <dbReference type="ARBA" id="ARBA00022692"/>
    </source>
</evidence>
<proteinExistence type="inferred from homology"/>
<comment type="caution">
    <text evidence="12">The sequence shown here is derived from an EMBL/GenBank/DDBJ whole genome shotgun (WGS) entry which is preliminary data.</text>
</comment>
<keyword evidence="6 9" id="KW-0764">Sulfate transport</keyword>
<dbReference type="PANTHER" id="PTHR30406:SF8">
    <property type="entry name" value="SULFATE TRANSPORT SYSTEM PERMEASE PROTEIN CYST"/>
    <property type="match status" value="1"/>
</dbReference>
<evidence type="ECO:0000313" key="13">
    <source>
        <dbReference type="Proteomes" id="UP000473325"/>
    </source>
</evidence>
<dbReference type="EMBL" id="WUEK01000006">
    <property type="protein sequence ID" value="MXG90193.1"/>
    <property type="molecule type" value="Genomic_DNA"/>
</dbReference>
<dbReference type="Proteomes" id="UP000473325">
    <property type="component" value="Unassembled WGS sequence"/>
</dbReference>
<comment type="subcellular location">
    <subcellularLocation>
        <location evidence="1">Membrane</location>
        <topology evidence="1">Multi-pass membrane protein</topology>
    </subcellularLocation>
</comment>
<evidence type="ECO:0000256" key="5">
    <source>
        <dbReference type="ARBA" id="ARBA00022989"/>
    </source>
</evidence>
<evidence type="ECO:0000259" key="11">
    <source>
        <dbReference type="PROSITE" id="PS50928"/>
    </source>
</evidence>
<evidence type="ECO:0000256" key="3">
    <source>
        <dbReference type="ARBA" id="ARBA00022448"/>
    </source>
</evidence>
<evidence type="ECO:0000256" key="8">
    <source>
        <dbReference type="ARBA" id="ARBA00025323"/>
    </source>
</evidence>
<comment type="subunit">
    <text evidence="2">The complex is composed of two ATP-binding proteins (CysA), two transmembrane proteins (CysT and CysW) and a solute-binding protein (CysP).</text>
</comment>
<feature type="transmembrane region" description="Helical" evidence="9">
    <location>
        <begin position="261"/>
        <end position="285"/>
    </location>
</feature>
<feature type="transmembrane region" description="Helical" evidence="9">
    <location>
        <begin position="207"/>
        <end position="228"/>
    </location>
</feature>
<accession>A0A6L7ES95</accession>
<keyword evidence="3 9" id="KW-0813">Transport</keyword>
<feature type="region of interest" description="Disordered" evidence="10">
    <location>
        <begin position="1"/>
        <end position="33"/>
    </location>
</feature>
<keyword evidence="7 9" id="KW-0472">Membrane</keyword>
<reference evidence="12 13" key="1">
    <citation type="submission" date="2019-12" db="EMBL/GenBank/DDBJ databases">
        <authorList>
            <person name="Kun Z."/>
        </authorList>
    </citation>
    <scope>NUCLEOTIDE SEQUENCE [LARGE SCALE GENOMIC DNA]</scope>
    <source>
        <strain evidence="12 13">YIM 123512</strain>
    </source>
</reference>
<evidence type="ECO:0000256" key="1">
    <source>
        <dbReference type="ARBA" id="ARBA00004141"/>
    </source>
</evidence>
<gene>
    <name evidence="12" type="primary">cysT</name>
    <name evidence="12" type="ORF">GRQ65_11585</name>
</gene>
<dbReference type="Pfam" id="PF00528">
    <property type="entry name" value="BPD_transp_1"/>
    <property type="match status" value="1"/>
</dbReference>
<comment type="function">
    <text evidence="8">Part of the ABC transporter complex CysAWTP (TC 3.A.1.6.1) involved in sulfate/thiosulfate import. Probably responsible for the translocation of the substrate across the membrane.</text>
</comment>
<dbReference type="PANTHER" id="PTHR30406">
    <property type="entry name" value="SULFATE TRANSPORT SYSTEM PERMEASE PROTEIN"/>
    <property type="match status" value="1"/>
</dbReference>
<keyword evidence="4 9" id="KW-0812">Transmembrane</keyword>
<keyword evidence="5 9" id="KW-1133">Transmembrane helix</keyword>
<dbReference type="SUPFAM" id="SSF161098">
    <property type="entry name" value="MetI-like"/>
    <property type="match status" value="1"/>
</dbReference>
<organism evidence="12 13">
    <name type="scientific">Nocardioides flavescens</name>
    <dbReference type="NCBI Taxonomy" id="2691959"/>
    <lineage>
        <taxon>Bacteria</taxon>
        <taxon>Bacillati</taxon>
        <taxon>Actinomycetota</taxon>
        <taxon>Actinomycetes</taxon>
        <taxon>Propionibacteriales</taxon>
        <taxon>Nocardioidaceae</taxon>
        <taxon>Nocardioides</taxon>
    </lineage>
</organism>
<dbReference type="Gene3D" id="1.10.3720.10">
    <property type="entry name" value="MetI-like"/>
    <property type="match status" value="1"/>
</dbReference>
<comment type="caution">
    <text evidence="9">Lacks conserved residue(s) required for the propagation of feature annotation.</text>
</comment>
<sequence length="293" mass="31185">MSGALSGATIDKPAPASPEGGRRRRVRRTTPRSTLGAGSGLGLGIAMLWFSLLVLVPLAMIVARAAAGGWDSYFNVLQNQQTWAAVRLTVVQAALVTLLNIVMGTVIAWVLVRDRFPGKAILNVIIDVPFALPTIVAGLVLLALYGPNSPLGLEWAFTQKSVFLAFAFVTLPFIVRTVQPVLEELDADVEEAAASLGASRFTIFRRIILPSLVPAIFAGAALSFARAISEFGSLVLLSGSRPFETEVVSVRVLSFIENGSYASAAALASVMLFIALVVIVVLDIVQRRVARRG</sequence>
<evidence type="ECO:0000313" key="12">
    <source>
        <dbReference type="EMBL" id="MXG90193.1"/>
    </source>
</evidence>
<evidence type="ECO:0000256" key="10">
    <source>
        <dbReference type="SAM" id="MobiDB-lite"/>
    </source>
</evidence>
<protein>
    <recommendedName>
        <fullName evidence="9">Sulfate transport system permease protein CysT</fullName>
    </recommendedName>
</protein>
<dbReference type="RefSeq" id="WP_160878120.1">
    <property type="nucleotide sequence ID" value="NZ_WUEK01000006.1"/>
</dbReference>
<name>A0A6L7ES95_9ACTN</name>
<keyword evidence="13" id="KW-1185">Reference proteome</keyword>
<evidence type="ECO:0000256" key="9">
    <source>
        <dbReference type="RuleBase" id="RU366001"/>
    </source>
</evidence>
<evidence type="ECO:0000256" key="2">
    <source>
        <dbReference type="ARBA" id="ARBA00011779"/>
    </source>
</evidence>